<comment type="similarity">
    <text evidence="2">Belongs to the cation diffusion facilitator (CDF) transporter (TC 2.A.4) family. SLC30A subfamily.</text>
</comment>
<accession>A0A7K4AH50</accession>
<dbReference type="GO" id="GO:0005886">
    <property type="term" value="C:plasma membrane"/>
    <property type="evidence" value="ECO:0007669"/>
    <property type="project" value="TreeGrafter"/>
</dbReference>
<dbReference type="NCBIfam" id="TIGR01297">
    <property type="entry name" value="CDF"/>
    <property type="match status" value="1"/>
</dbReference>
<dbReference type="InterPro" id="IPR036837">
    <property type="entry name" value="Cation_efflux_CTD_sf"/>
</dbReference>
<keyword evidence="4 9" id="KW-0812">Transmembrane</keyword>
<feature type="domain" description="Cation efflux protein transmembrane" evidence="10">
    <location>
        <begin position="14"/>
        <end position="214"/>
    </location>
</feature>
<dbReference type="InterPro" id="IPR050681">
    <property type="entry name" value="CDF/SLC30A"/>
</dbReference>
<dbReference type="GO" id="GO:0005385">
    <property type="term" value="F:zinc ion transmembrane transporter activity"/>
    <property type="evidence" value="ECO:0007669"/>
    <property type="project" value="TreeGrafter"/>
</dbReference>
<dbReference type="Gene3D" id="3.30.70.1350">
    <property type="entry name" value="Cation efflux protein, cytoplasmic domain"/>
    <property type="match status" value="1"/>
</dbReference>
<dbReference type="InterPro" id="IPR058533">
    <property type="entry name" value="Cation_efflux_TM"/>
</dbReference>
<comment type="subcellular location">
    <subcellularLocation>
        <location evidence="1">Membrane</location>
        <topology evidence="1">Multi-pass membrane protein</topology>
    </subcellularLocation>
</comment>
<evidence type="ECO:0000256" key="4">
    <source>
        <dbReference type="ARBA" id="ARBA00022692"/>
    </source>
</evidence>
<sequence length="329" mass="35953">MKNHEIKTVERRFLLAILLTCTILIVEAIGSWWTGSLALLSDAAHVFLDIFAILLSWLAIRLSTMPADERYSYGFHRFEVIASLANGLTLGFVSLGILVEAYKRLLEPAPVKGLDLLLLATFGLIVNLIVAYILGGGHLHHHDHGPHHTEDLNIRSARLHVLGDAAASLGVIVAGIIIWVTGWTQADPIASIIISLIIFASSYRLIKDSFRIMMEGVPACINLEDVSRAIGSVPGVLQVHDLHVWGVCSAHVILSAHAVIEDQMISQGETIMEEVKRILHDLFGIEHTTIQLEHESCGQGSEALRLDDVGEDGAMQREGAGPEDAVEKR</sequence>
<keyword evidence="3" id="KW-0813">Transport</keyword>
<dbReference type="PANTHER" id="PTHR11562:SF17">
    <property type="entry name" value="RE54080P-RELATED"/>
    <property type="match status" value="1"/>
</dbReference>
<feature type="transmembrane region" description="Helical" evidence="9">
    <location>
        <begin position="80"/>
        <end position="99"/>
    </location>
</feature>
<keyword evidence="5 9" id="KW-1133">Transmembrane helix</keyword>
<dbReference type="EMBL" id="JAAYUN010000072">
    <property type="protein sequence ID" value="NLJ22273.1"/>
    <property type="molecule type" value="Genomic_DNA"/>
</dbReference>
<evidence type="ECO:0000256" key="2">
    <source>
        <dbReference type="ARBA" id="ARBA00008873"/>
    </source>
</evidence>
<dbReference type="Pfam" id="PF16916">
    <property type="entry name" value="ZT_dimer"/>
    <property type="match status" value="1"/>
</dbReference>
<feature type="transmembrane region" description="Helical" evidence="9">
    <location>
        <begin position="119"/>
        <end position="140"/>
    </location>
</feature>
<dbReference type="InterPro" id="IPR002524">
    <property type="entry name" value="Cation_efflux"/>
</dbReference>
<evidence type="ECO:0000256" key="1">
    <source>
        <dbReference type="ARBA" id="ARBA00004141"/>
    </source>
</evidence>
<keyword evidence="6" id="KW-0406">Ion transport</keyword>
<dbReference type="SUPFAM" id="SSF161111">
    <property type="entry name" value="Cation efflux protein transmembrane domain-like"/>
    <property type="match status" value="1"/>
</dbReference>
<evidence type="ECO:0000259" key="11">
    <source>
        <dbReference type="Pfam" id="PF16916"/>
    </source>
</evidence>
<feature type="transmembrane region" description="Helical" evidence="9">
    <location>
        <begin position="161"/>
        <end position="182"/>
    </location>
</feature>
<evidence type="ECO:0000256" key="6">
    <source>
        <dbReference type="ARBA" id="ARBA00023065"/>
    </source>
</evidence>
<dbReference type="RefSeq" id="WP_276619823.1">
    <property type="nucleotide sequence ID" value="NZ_DAISQZ010000065.1"/>
</dbReference>
<feature type="domain" description="Cation efflux protein cytoplasmic" evidence="11">
    <location>
        <begin position="222"/>
        <end position="294"/>
    </location>
</feature>
<evidence type="ECO:0000256" key="7">
    <source>
        <dbReference type="ARBA" id="ARBA00023136"/>
    </source>
</evidence>
<gene>
    <name evidence="12" type="ORF">GX426_04095</name>
</gene>
<feature type="transmembrane region" description="Helical" evidence="9">
    <location>
        <begin position="39"/>
        <end position="60"/>
    </location>
</feature>
<proteinExistence type="inferred from homology"/>
<organism evidence="12 13">
    <name type="scientific">Methanothrix soehngenii</name>
    <name type="common">Methanosaeta concilii</name>
    <dbReference type="NCBI Taxonomy" id="2223"/>
    <lineage>
        <taxon>Archaea</taxon>
        <taxon>Methanobacteriati</taxon>
        <taxon>Methanobacteriota</taxon>
        <taxon>Stenosarchaea group</taxon>
        <taxon>Methanomicrobia</taxon>
        <taxon>Methanotrichales</taxon>
        <taxon>Methanotrichaceae</taxon>
        <taxon>Methanothrix</taxon>
    </lineage>
</organism>
<dbReference type="AlphaFoldDB" id="A0A7K4AH50"/>
<evidence type="ECO:0000256" key="9">
    <source>
        <dbReference type="SAM" id="Phobius"/>
    </source>
</evidence>
<reference evidence="12 13" key="1">
    <citation type="journal article" date="2020" name="Biotechnol. Biofuels">
        <title>New insights from the biogas microbiome by comprehensive genome-resolved metagenomics of nearly 1600 species originating from multiple anaerobic digesters.</title>
        <authorList>
            <person name="Campanaro S."/>
            <person name="Treu L."/>
            <person name="Rodriguez-R L.M."/>
            <person name="Kovalovszki A."/>
            <person name="Ziels R.M."/>
            <person name="Maus I."/>
            <person name="Zhu X."/>
            <person name="Kougias P.G."/>
            <person name="Basile A."/>
            <person name="Luo G."/>
            <person name="Schluter A."/>
            <person name="Konstantinidis K.T."/>
            <person name="Angelidaki I."/>
        </authorList>
    </citation>
    <scope>NUCLEOTIDE SEQUENCE [LARGE SCALE GENOMIC DNA]</scope>
    <source>
        <strain evidence="12">AS27yjCOA_157</strain>
    </source>
</reference>
<feature type="region of interest" description="Disordered" evidence="8">
    <location>
        <begin position="307"/>
        <end position="329"/>
    </location>
</feature>
<dbReference type="PANTHER" id="PTHR11562">
    <property type="entry name" value="CATION EFFLUX PROTEIN/ ZINC TRANSPORTER"/>
    <property type="match status" value="1"/>
</dbReference>
<comment type="caution">
    <text evidence="12">The sequence shown here is derived from an EMBL/GenBank/DDBJ whole genome shotgun (WGS) entry which is preliminary data.</text>
</comment>
<dbReference type="InterPro" id="IPR027470">
    <property type="entry name" value="Cation_efflux_CTD"/>
</dbReference>
<dbReference type="Pfam" id="PF01545">
    <property type="entry name" value="Cation_efflux"/>
    <property type="match status" value="1"/>
</dbReference>
<protein>
    <submittedName>
        <fullName evidence="12">Cation transporter</fullName>
    </submittedName>
</protein>
<dbReference type="SUPFAM" id="SSF160240">
    <property type="entry name" value="Cation efflux protein cytoplasmic domain-like"/>
    <property type="match status" value="1"/>
</dbReference>
<evidence type="ECO:0000256" key="8">
    <source>
        <dbReference type="SAM" id="MobiDB-lite"/>
    </source>
</evidence>
<evidence type="ECO:0000313" key="12">
    <source>
        <dbReference type="EMBL" id="NLJ22273.1"/>
    </source>
</evidence>
<evidence type="ECO:0000313" key="13">
    <source>
        <dbReference type="Proteomes" id="UP000544742"/>
    </source>
</evidence>
<keyword evidence="7 9" id="KW-0472">Membrane</keyword>
<dbReference type="Gene3D" id="1.20.1510.10">
    <property type="entry name" value="Cation efflux protein transmembrane domain"/>
    <property type="match status" value="1"/>
</dbReference>
<name>A0A7K4AH50_METSH</name>
<evidence type="ECO:0000256" key="5">
    <source>
        <dbReference type="ARBA" id="ARBA00022989"/>
    </source>
</evidence>
<dbReference type="Proteomes" id="UP000544742">
    <property type="component" value="Unassembled WGS sequence"/>
</dbReference>
<evidence type="ECO:0000256" key="3">
    <source>
        <dbReference type="ARBA" id="ARBA00022448"/>
    </source>
</evidence>
<evidence type="ECO:0000259" key="10">
    <source>
        <dbReference type="Pfam" id="PF01545"/>
    </source>
</evidence>
<feature type="transmembrane region" description="Helical" evidence="9">
    <location>
        <begin position="12"/>
        <end position="33"/>
    </location>
</feature>
<feature type="transmembrane region" description="Helical" evidence="9">
    <location>
        <begin position="188"/>
        <end position="206"/>
    </location>
</feature>
<dbReference type="InterPro" id="IPR027469">
    <property type="entry name" value="Cation_efflux_TMD_sf"/>
</dbReference>